<dbReference type="Proteomes" id="UP001183817">
    <property type="component" value="Unassembled WGS sequence"/>
</dbReference>
<keyword evidence="4" id="KW-1185">Reference proteome</keyword>
<keyword evidence="1" id="KW-0472">Membrane</keyword>
<dbReference type="EMBL" id="JAVDYI010000001">
    <property type="protein sequence ID" value="MDR7357929.1"/>
    <property type="molecule type" value="Genomic_DNA"/>
</dbReference>
<evidence type="ECO:0000313" key="3">
    <source>
        <dbReference type="EMBL" id="MDR7357929.1"/>
    </source>
</evidence>
<dbReference type="RefSeq" id="WP_310289568.1">
    <property type="nucleotide sequence ID" value="NZ_BAAAWO010000001.1"/>
</dbReference>
<evidence type="ECO:0000313" key="4">
    <source>
        <dbReference type="Proteomes" id="UP001183817"/>
    </source>
</evidence>
<organism evidence="3 4">
    <name type="scientific">Paeniglutamicibacter sulfureus</name>
    <dbReference type="NCBI Taxonomy" id="43666"/>
    <lineage>
        <taxon>Bacteria</taxon>
        <taxon>Bacillati</taxon>
        <taxon>Actinomycetota</taxon>
        <taxon>Actinomycetes</taxon>
        <taxon>Micrococcales</taxon>
        <taxon>Micrococcaceae</taxon>
        <taxon>Paeniglutamicibacter</taxon>
    </lineage>
</organism>
<keyword evidence="1" id="KW-0812">Transmembrane</keyword>
<proteinExistence type="predicted"/>
<keyword evidence="1" id="KW-1133">Transmembrane helix</keyword>
<evidence type="ECO:0000256" key="1">
    <source>
        <dbReference type="SAM" id="Phobius"/>
    </source>
</evidence>
<gene>
    <name evidence="3" type="ORF">J2S64_001620</name>
</gene>
<comment type="caution">
    <text evidence="3">The sequence shown here is derived from an EMBL/GenBank/DDBJ whole genome shotgun (WGS) entry which is preliminary data.</text>
</comment>
<sequence length="212" mass="23992">MLVRAVTLIISSIYSIVLFMLGFELPGWWRFVVSFLPTLAIAGVVLWDVWLWRLPGVQKLVRRPDLRGLWRVTLTPHPDSHIPEGGNRGPIAGFLEVKQSFWTVYLRLYTDQSASKSTATTWLPAYESFVDSLTFTYDNTPKMSESHRSMRSSGACNLNPTLLKPDEVEGTYFTDRFTKGDMVLKFVDHTSGYPSFAAATSHAEEMHGKKLV</sequence>
<accession>A0ABU2BIY6</accession>
<protein>
    <recommendedName>
        <fullName evidence="2">CD-NTase-associated protein 15 domain-containing protein</fullName>
    </recommendedName>
</protein>
<evidence type="ECO:0000259" key="2">
    <source>
        <dbReference type="Pfam" id="PF18153"/>
    </source>
</evidence>
<name>A0ABU2BIY6_9MICC</name>
<reference evidence="3 4" key="1">
    <citation type="submission" date="2023-07" db="EMBL/GenBank/DDBJ databases">
        <title>Sequencing the genomes of 1000 actinobacteria strains.</title>
        <authorList>
            <person name="Klenk H.-P."/>
        </authorList>
    </citation>
    <scope>NUCLEOTIDE SEQUENCE [LARGE SCALE GENOMIC DNA]</scope>
    <source>
        <strain evidence="3 4">DSM 20167</strain>
    </source>
</reference>
<feature type="transmembrane region" description="Helical" evidence="1">
    <location>
        <begin position="5"/>
        <end position="23"/>
    </location>
</feature>
<dbReference type="Pfam" id="PF18153">
    <property type="entry name" value="Cap15_CD_rec"/>
    <property type="match status" value="1"/>
</dbReference>
<feature type="domain" description="CD-NTase-associated protein 15" evidence="2">
    <location>
        <begin position="63"/>
        <end position="185"/>
    </location>
</feature>
<feature type="transmembrane region" description="Helical" evidence="1">
    <location>
        <begin position="29"/>
        <end position="52"/>
    </location>
</feature>
<dbReference type="InterPro" id="IPR041208">
    <property type="entry name" value="Cap15"/>
</dbReference>